<reference evidence="4 5" key="1">
    <citation type="journal article" date="2017" name="Arch. Microbiol.">
        <title>Mariprofundus micogutta sp. nov., a novel iron-oxidizing zetaproteobacterium isolated from a deep-sea hydrothermal field at the Bayonnaise knoll of the Izu-Ogasawara arc, and a description of Mariprofundales ord. nov. and Zetaproteobacteria classis nov.</title>
        <authorList>
            <person name="Makita H."/>
            <person name="Tanaka E."/>
            <person name="Mitsunobu S."/>
            <person name="Miyazaki M."/>
            <person name="Nunoura T."/>
            <person name="Uematsu K."/>
            <person name="Takaki Y."/>
            <person name="Nishi S."/>
            <person name="Shimamura S."/>
            <person name="Takai K."/>
        </authorList>
    </citation>
    <scope>NUCLEOTIDE SEQUENCE [LARGE SCALE GENOMIC DNA]</scope>
    <source>
        <strain evidence="4 5">ET2</strain>
    </source>
</reference>
<dbReference type="InterPro" id="IPR012675">
    <property type="entry name" value="Beta-grasp_dom_sf"/>
</dbReference>
<dbReference type="GO" id="GO:0006777">
    <property type="term" value="P:Mo-molybdopterin cofactor biosynthetic process"/>
    <property type="evidence" value="ECO:0007669"/>
    <property type="project" value="InterPro"/>
</dbReference>
<accession>A0A1L8CQE4</accession>
<evidence type="ECO:0000256" key="1">
    <source>
        <dbReference type="ARBA" id="ARBA00022741"/>
    </source>
</evidence>
<dbReference type="InterPro" id="IPR003749">
    <property type="entry name" value="ThiS/MoaD-like"/>
</dbReference>
<dbReference type="Pfam" id="PF02597">
    <property type="entry name" value="ThiS"/>
    <property type="match status" value="1"/>
</dbReference>
<dbReference type="STRING" id="1921010.MMIC_P2118"/>
<dbReference type="PANTHER" id="PTHR33359">
    <property type="entry name" value="MOLYBDOPTERIN SYNTHASE SULFUR CARRIER SUBUNIT"/>
    <property type="match status" value="1"/>
</dbReference>
<dbReference type="RefSeq" id="WP_072660441.1">
    <property type="nucleotide sequence ID" value="NZ_BDFD01000021.1"/>
</dbReference>
<organism evidence="4 5">
    <name type="scientific">Mariprofundus micogutta</name>
    <dbReference type="NCBI Taxonomy" id="1921010"/>
    <lineage>
        <taxon>Bacteria</taxon>
        <taxon>Pseudomonadati</taxon>
        <taxon>Pseudomonadota</taxon>
        <taxon>Candidatius Mariprofundia</taxon>
        <taxon>Mariprofundales</taxon>
        <taxon>Mariprofundaceae</taxon>
        <taxon>Mariprofundus</taxon>
    </lineage>
</organism>
<dbReference type="GO" id="GO:1990133">
    <property type="term" value="C:molybdopterin adenylyltransferase complex"/>
    <property type="evidence" value="ECO:0007669"/>
    <property type="project" value="TreeGrafter"/>
</dbReference>
<evidence type="ECO:0000313" key="4">
    <source>
        <dbReference type="EMBL" id="GAV21138.1"/>
    </source>
</evidence>
<dbReference type="OrthoDB" id="9801945at2"/>
<keyword evidence="1" id="KW-0547">Nucleotide-binding</keyword>
<dbReference type="InterPro" id="IPR016155">
    <property type="entry name" value="Mopterin_synth/thiamin_S_b"/>
</dbReference>
<proteinExistence type="inferred from homology"/>
<name>A0A1L8CQE4_9PROT</name>
<dbReference type="SUPFAM" id="SSF54285">
    <property type="entry name" value="MoaD/ThiS"/>
    <property type="match status" value="1"/>
</dbReference>
<comment type="similarity">
    <text evidence="2">Belongs to the MoaD family.</text>
</comment>
<gene>
    <name evidence="4" type="ORF">MMIC_P2118</name>
</gene>
<evidence type="ECO:0000256" key="3">
    <source>
        <dbReference type="ARBA" id="ARBA00024247"/>
    </source>
</evidence>
<evidence type="ECO:0000256" key="2">
    <source>
        <dbReference type="ARBA" id="ARBA00024200"/>
    </source>
</evidence>
<sequence>MSVRVLFFGQIAEQHGRREIEVVVGGELTLAALLASLNIDSEGLFLLAVNQQQVDDLSIEIGDGDEVAIMPPFSGG</sequence>
<dbReference type="PANTHER" id="PTHR33359:SF1">
    <property type="entry name" value="MOLYBDOPTERIN SYNTHASE SULFUR CARRIER SUBUNIT"/>
    <property type="match status" value="1"/>
</dbReference>
<dbReference type="Proteomes" id="UP000231632">
    <property type="component" value="Unassembled WGS sequence"/>
</dbReference>
<dbReference type="GO" id="GO:0000166">
    <property type="term" value="F:nucleotide binding"/>
    <property type="evidence" value="ECO:0007669"/>
    <property type="project" value="UniProtKB-KW"/>
</dbReference>
<protein>
    <recommendedName>
        <fullName evidence="3">Molybdopterin synthase sulfur carrier subunit</fullName>
    </recommendedName>
</protein>
<evidence type="ECO:0000313" key="5">
    <source>
        <dbReference type="Proteomes" id="UP000231632"/>
    </source>
</evidence>
<dbReference type="AlphaFoldDB" id="A0A1L8CQE4"/>
<keyword evidence="5" id="KW-1185">Reference proteome</keyword>
<comment type="caution">
    <text evidence="4">The sequence shown here is derived from an EMBL/GenBank/DDBJ whole genome shotgun (WGS) entry which is preliminary data.</text>
</comment>
<dbReference type="EMBL" id="BDFD01000021">
    <property type="protein sequence ID" value="GAV21138.1"/>
    <property type="molecule type" value="Genomic_DNA"/>
</dbReference>
<dbReference type="Gene3D" id="3.10.20.30">
    <property type="match status" value="1"/>
</dbReference>
<dbReference type="InterPro" id="IPR044672">
    <property type="entry name" value="MOCS2A"/>
</dbReference>